<evidence type="ECO:0000313" key="4">
    <source>
        <dbReference type="EMBL" id="ADC66209.1"/>
    </source>
</evidence>
<evidence type="ECO:0000256" key="2">
    <source>
        <dbReference type="SAM" id="Coils"/>
    </source>
</evidence>
<dbReference type="InterPro" id="IPR050902">
    <property type="entry name" value="ABC_Transporter_SBP"/>
</dbReference>
<evidence type="ECO:0000256" key="1">
    <source>
        <dbReference type="ARBA" id="ARBA00022729"/>
    </source>
</evidence>
<dbReference type="Proteomes" id="UP000002613">
    <property type="component" value="Chromosome"/>
</dbReference>
<feature type="domain" description="Fe/B12 periplasmic-binding" evidence="3">
    <location>
        <begin position="57"/>
        <end position="315"/>
    </location>
</feature>
<dbReference type="EMBL" id="CP001899">
    <property type="protein sequence ID" value="ADC66209.1"/>
    <property type="molecule type" value="Genomic_DNA"/>
</dbReference>
<dbReference type="KEGG" id="fpl:Ferp_2078"/>
<dbReference type="InterPro" id="IPR002491">
    <property type="entry name" value="ABC_transptr_periplasmic_BD"/>
</dbReference>
<protein>
    <submittedName>
        <fullName evidence="4">Periplasmic binding protein</fullName>
    </submittedName>
</protein>
<dbReference type="PaxDb" id="589924-Ferp_2078"/>
<dbReference type="CDD" id="cd01144">
    <property type="entry name" value="BtuF"/>
    <property type="match status" value="1"/>
</dbReference>
<gene>
    <name evidence="4" type="ordered locus">Ferp_2078</name>
</gene>
<dbReference type="Pfam" id="PF01497">
    <property type="entry name" value="Peripla_BP_2"/>
    <property type="match status" value="1"/>
</dbReference>
<organism evidence="4 5">
    <name type="scientific">Ferroglobus placidus (strain DSM 10642 / AEDII12DO)</name>
    <dbReference type="NCBI Taxonomy" id="589924"/>
    <lineage>
        <taxon>Archaea</taxon>
        <taxon>Methanobacteriati</taxon>
        <taxon>Methanobacteriota</taxon>
        <taxon>Archaeoglobi</taxon>
        <taxon>Archaeoglobales</taxon>
        <taxon>Archaeoglobaceae</taxon>
        <taxon>Ferroglobus</taxon>
    </lineage>
</organism>
<dbReference type="PANTHER" id="PTHR30535:SF34">
    <property type="entry name" value="MOLYBDATE-BINDING PROTEIN MOLA"/>
    <property type="match status" value="1"/>
</dbReference>
<evidence type="ECO:0000259" key="3">
    <source>
        <dbReference type="PROSITE" id="PS50983"/>
    </source>
</evidence>
<dbReference type="RefSeq" id="WP_012966548.1">
    <property type="nucleotide sequence ID" value="NC_013849.1"/>
</dbReference>
<feature type="coiled-coil region" evidence="2">
    <location>
        <begin position="168"/>
        <end position="195"/>
    </location>
</feature>
<dbReference type="eggNOG" id="arCOG04233">
    <property type="taxonomic scope" value="Archaea"/>
</dbReference>
<dbReference type="Gene3D" id="3.40.50.1980">
    <property type="entry name" value="Nitrogenase molybdenum iron protein domain"/>
    <property type="match status" value="2"/>
</dbReference>
<dbReference type="PROSITE" id="PS50983">
    <property type="entry name" value="FE_B12_PBP"/>
    <property type="match status" value="1"/>
</dbReference>
<dbReference type="HOGENOM" id="CLU_038034_2_8_2"/>
<keyword evidence="1" id="KW-0732">Signal</keyword>
<accession>D3S0E6</accession>
<name>D3S0E6_FERPA</name>
<dbReference type="GeneID" id="8779613"/>
<reference evidence="5" key="1">
    <citation type="submission" date="2010-02" db="EMBL/GenBank/DDBJ databases">
        <title>Complete sequence of Ferroglobus placidus DSM 10642.</title>
        <authorList>
            <consortium name="US DOE Joint Genome Institute"/>
            <person name="Lucas S."/>
            <person name="Copeland A."/>
            <person name="Lapidus A."/>
            <person name="Cheng J.-F."/>
            <person name="Bruce D."/>
            <person name="Goodwin L."/>
            <person name="Pitluck S."/>
            <person name="Saunders E."/>
            <person name="Brettin T."/>
            <person name="Detter J.C."/>
            <person name="Han C."/>
            <person name="Tapia R."/>
            <person name="Larimer F."/>
            <person name="Land M."/>
            <person name="Hauser L."/>
            <person name="Kyrpides N."/>
            <person name="Ivanova N."/>
            <person name="Holmes D."/>
            <person name="Lovley D."/>
            <person name="Kyrpides N."/>
            <person name="Anderson I.J."/>
            <person name="Woyke T."/>
        </authorList>
    </citation>
    <scope>NUCLEOTIDE SEQUENCE [LARGE SCALE GENOMIC DNA]</scope>
    <source>
        <strain evidence="5">DSM 10642 / AEDII12DO</strain>
    </source>
</reference>
<keyword evidence="2" id="KW-0175">Coiled coil</keyword>
<dbReference type="SUPFAM" id="SSF53807">
    <property type="entry name" value="Helical backbone' metal receptor"/>
    <property type="match status" value="1"/>
</dbReference>
<dbReference type="AlphaFoldDB" id="D3S0E6"/>
<dbReference type="STRING" id="589924.Ferp_2078"/>
<dbReference type="OrthoDB" id="24039at2157"/>
<keyword evidence="5" id="KW-1185">Reference proteome</keyword>
<dbReference type="PANTHER" id="PTHR30535">
    <property type="entry name" value="VITAMIN B12-BINDING PROTEIN"/>
    <property type="match status" value="1"/>
</dbReference>
<proteinExistence type="predicted"/>
<dbReference type="NCBIfam" id="NF038402">
    <property type="entry name" value="TroA_like"/>
    <property type="match status" value="1"/>
</dbReference>
<dbReference type="InterPro" id="IPR054828">
    <property type="entry name" value="Vit_B12_bind_prot"/>
</dbReference>
<sequence>MKTRILIFLILISLPLLSLCEEKKQIEVEKHFNLSEVFNTSLIDDTGYPIKNVKPERIVSLAPSNTEILFAIGAGDKVVGVTDYCNYPPEVVEKKEKGELVSVGGYSTVNIERVLALKPDLVVASYGNGLETIETLRSLGVYVIAFDPKSIEDVMRSIYLIGVATGKENEAKELVRKMAERIDKVREKVKNEKKVRVAHIIWHDPIWVSGRETFADDVIRLAGGVNVFNFTGWKIVSVEDLIAANPEVIVVNSGSGMGGGRNIIYEWVVSDERLKSVEAVKSGRVYVINADIISRPSYRLAEAVEVMSRFLHPEAWK</sequence>
<evidence type="ECO:0000313" key="5">
    <source>
        <dbReference type="Proteomes" id="UP000002613"/>
    </source>
</evidence>
<reference evidence="4 5" key="2">
    <citation type="journal article" date="2011" name="Stand. Genomic Sci.">
        <title>Complete genome sequence of Ferroglobus placidus AEDII12DO.</title>
        <authorList>
            <person name="Anderson I."/>
            <person name="Risso C."/>
            <person name="Holmes D."/>
            <person name="Lucas S."/>
            <person name="Copeland A."/>
            <person name="Lapidus A."/>
            <person name="Cheng J.F."/>
            <person name="Bruce D."/>
            <person name="Goodwin L."/>
            <person name="Pitluck S."/>
            <person name="Saunders E."/>
            <person name="Brettin T."/>
            <person name="Detter J.C."/>
            <person name="Han C."/>
            <person name="Tapia R."/>
            <person name="Larimer F."/>
            <person name="Land M."/>
            <person name="Hauser L."/>
            <person name="Woyke T."/>
            <person name="Lovley D."/>
            <person name="Kyrpides N."/>
            <person name="Ivanova N."/>
        </authorList>
    </citation>
    <scope>NUCLEOTIDE SEQUENCE [LARGE SCALE GENOMIC DNA]</scope>
    <source>
        <strain evidence="5">DSM 10642 / AEDII12DO</strain>
    </source>
</reference>